<name>A0A8S5MXL7_9CAUD</name>
<reference evidence="1" key="1">
    <citation type="journal article" date="2021" name="Proc. Natl. Acad. Sci. U.S.A.">
        <title>A Catalog of Tens of Thousands of Viruses from Human Metagenomes Reveals Hidden Associations with Chronic Diseases.</title>
        <authorList>
            <person name="Tisza M.J."/>
            <person name="Buck C.B."/>
        </authorList>
    </citation>
    <scope>NUCLEOTIDE SEQUENCE</scope>
    <source>
        <strain evidence="1">Ctio73</strain>
    </source>
</reference>
<proteinExistence type="predicted"/>
<accession>A0A8S5MXL7</accession>
<organism evidence="1">
    <name type="scientific">Siphoviridae sp. ctio73</name>
    <dbReference type="NCBI Taxonomy" id="2826435"/>
    <lineage>
        <taxon>Viruses</taxon>
        <taxon>Duplodnaviria</taxon>
        <taxon>Heunggongvirae</taxon>
        <taxon>Uroviricota</taxon>
        <taxon>Caudoviricetes</taxon>
    </lineage>
</organism>
<sequence length="305" mass="34049">MSKPQCGQKSSAARSTKSCRPATRDYSSLKILRAETLKFTATSGSPLSLQFRKGRNLNLSPAAATAVSNVFAPTERDKQTRIGVSEIGDDCERCIADKLLGIPHDTEDTGTPLAPFLGTAFHAFAESRTKNEPNVLVEQRVEVYDLEDYGRISGSVDRFDIAAATVLDWKLLSRKKISAFRKSIKWDNDLPRFADTAAGSQFRKYYIQIMLYGYGLTQLGHEVAHCSIVALPRDCSVEVVPDSICEFSFPWRQDVALAAIERLQNIWARARSHDGRVDSLQSSSLCWYCSHERHTEAFKNYNVNG</sequence>
<dbReference type="Gene3D" id="3.90.320.10">
    <property type="match status" value="1"/>
</dbReference>
<evidence type="ECO:0000313" key="1">
    <source>
        <dbReference type="EMBL" id="DAD86871.1"/>
    </source>
</evidence>
<protein>
    <submittedName>
        <fullName evidence="1">Exonuclease</fullName>
    </submittedName>
</protein>
<dbReference type="EMBL" id="BK015009">
    <property type="protein sequence ID" value="DAD86871.1"/>
    <property type="molecule type" value="Genomic_DNA"/>
</dbReference>
<keyword evidence="1" id="KW-0378">Hydrolase</keyword>
<dbReference type="GO" id="GO:0004527">
    <property type="term" value="F:exonuclease activity"/>
    <property type="evidence" value="ECO:0007669"/>
    <property type="project" value="UniProtKB-KW"/>
</dbReference>
<keyword evidence="1" id="KW-0540">Nuclease</keyword>
<dbReference type="InterPro" id="IPR011604">
    <property type="entry name" value="PDDEXK-like_dom_sf"/>
</dbReference>
<keyword evidence="1" id="KW-0269">Exonuclease</keyword>